<dbReference type="CDD" id="cd03216">
    <property type="entry name" value="ABC_Carb_Monos_I"/>
    <property type="match status" value="1"/>
</dbReference>
<evidence type="ECO:0000256" key="2">
    <source>
        <dbReference type="ARBA" id="ARBA00022741"/>
    </source>
</evidence>
<keyword evidence="2" id="KW-0547">Nucleotide-binding</keyword>
<feature type="domain" description="ABC transporter" evidence="4">
    <location>
        <begin position="6"/>
        <end position="246"/>
    </location>
</feature>
<evidence type="ECO:0000256" key="3">
    <source>
        <dbReference type="ARBA" id="ARBA00022840"/>
    </source>
</evidence>
<dbReference type="Gene3D" id="3.40.50.300">
    <property type="entry name" value="P-loop containing nucleotide triphosphate hydrolases"/>
    <property type="match status" value="2"/>
</dbReference>
<comment type="similarity">
    <text evidence="1">Belongs to the ABC transporter superfamily.</text>
</comment>
<proteinExistence type="inferred from homology"/>
<dbReference type="InterPro" id="IPR027417">
    <property type="entry name" value="P-loop_NTPase"/>
</dbReference>
<dbReference type="PROSITE" id="PS00211">
    <property type="entry name" value="ABC_TRANSPORTER_1"/>
    <property type="match status" value="1"/>
</dbReference>
<keyword evidence="3 5" id="KW-0067">ATP-binding</keyword>
<dbReference type="EMBL" id="JAAAML010000004">
    <property type="protein sequence ID" value="MCO6410353.1"/>
    <property type="molecule type" value="Genomic_DNA"/>
</dbReference>
<feature type="domain" description="ABC transporter" evidence="4">
    <location>
        <begin position="263"/>
        <end position="506"/>
    </location>
</feature>
<dbReference type="GO" id="GO:0005524">
    <property type="term" value="F:ATP binding"/>
    <property type="evidence" value="ECO:0007669"/>
    <property type="project" value="UniProtKB-KW"/>
</dbReference>
<protein>
    <submittedName>
        <fullName evidence="5">ATP-binding cassette domain-containing protein</fullName>
    </submittedName>
</protein>
<dbReference type="Pfam" id="PF00005">
    <property type="entry name" value="ABC_tran"/>
    <property type="match status" value="2"/>
</dbReference>
<accession>A0ABT1CW13</accession>
<dbReference type="PROSITE" id="PS50893">
    <property type="entry name" value="ABC_TRANSPORTER_2"/>
    <property type="match status" value="2"/>
</dbReference>
<evidence type="ECO:0000259" key="4">
    <source>
        <dbReference type="PROSITE" id="PS50893"/>
    </source>
</evidence>
<dbReference type="SUPFAM" id="SSF52540">
    <property type="entry name" value="P-loop containing nucleoside triphosphate hydrolases"/>
    <property type="match status" value="2"/>
</dbReference>
<organism evidence="5 6">
    <name type="scientific">Hoeflea alexandrii</name>
    <dbReference type="NCBI Taxonomy" id="288436"/>
    <lineage>
        <taxon>Bacteria</taxon>
        <taxon>Pseudomonadati</taxon>
        <taxon>Pseudomonadota</taxon>
        <taxon>Alphaproteobacteria</taxon>
        <taxon>Hyphomicrobiales</taxon>
        <taxon>Rhizobiaceae</taxon>
        <taxon>Hoeflea</taxon>
    </lineage>
</organism>
<evidence type="ECO:0000313" key="5">
    <source>
        <dbReference type="EMBL" id="MCO6410353.1"/>
    </source>
</evidence>
<dbReference type="InterPro" id="IPR050107">
    <property type="entry name" value="ABC_carbohydrate_import_ATPase"/>
</dbReference>
<dbReference type="CDD" id="cd03215">
    <property type="entry name" value="ABC_Carb_Monos_II"/>
    <property type="match status" value="1"/>
</dbReference>
<gene>
    <name evidence="5" type="ORF">GTW23_19405</name>
</gene>
<sequence>MTRIALGATEIRKSYGSVLANQGISLSVGPGEIHAVVGENGAGKSTLMRVLQGIERPDSGHVTVMDRDVSFAGPADALAEGIGMVHQEFMLAPDLSLLENLVLGDEPLRWGRGAFALIDWQSAEAQGRGLAERIGIEVDWHRRAGAAPVHIQQFVEIIRLLRRGSRILILDEPTAVLAPQQVNELFDLVRRIREDGTAILFISHKIGEVMALADRVTVIRQGKIAFSAAVAETSGEEIASHIVDGSNPVGGEIRRGTPGPVVLDVAGLSAEAVEKSHPLHDISFAVHSGEIVGLAGVAGNGQVELMEALSGLRQAKGRVELAGIDLGGLDAERRRAAGMGYISPDRRHEGLAIDASIEENAIAGSHRASPISNGLWVDRGAMKRVALERLNRLSVKYGALRDPVASLSGGNQQRVVFARETAGSPQLLLVSQPTRGVDLNGIAAIHSILRDFRDADGAVLLVSEELDELQMLSDRIMVMAQGRIVGALDADADRREIGRLMVMEGVGA</sequence>
<dbReference type="Proteomes" id="UP001320715">
    <property type="component" value="Unassembled WGS sequence"/>
</dbReference>
<dbReference type="SMART" id="SM00382">
    <property type="entry name" value="AAA"/>
    <property type="match status" value="1"/>
</dbReference>
<dbReference type="PANTHER" id="PTHR43790">
    <property type="entry name" value="CARBOHYDRATE TRANSPORT ATP-BINDING PROTEIN MG119-RELATED"/>
    <property type="match status" value="1"/>
</dbReference>
<reference evidence="5 6" key="1">
    <citation type="submission" date="2020-01" db="EMBL/GenBank/DDBJ databases">
        <title>Genomes of bacteria type strains.</title>
        <authorList>
            <person name="Chen J."/>
            <person name="Zhu S."/>
            <person name="Yang J."/>
        </authorList>
    </citation>
    <scope>NUCLEOTIDE SEQUENCE [LARGE SCALE GENOMIC DNA]</scope>
    <source>
        <strain evidence="5 6">DSM 16655</strain>
    </source>
</reference>
<dbReference type="InterPro" id="IPR017871">
    <property type="entry name" value="ABC_transporter-like_CS"/>
</dbReference>
<dbReference type="InterPro" id="IPR003439">
    <property type="entry name" value="ABC_transporter-like_ATP-bd"/>
</dbReference>
<evidence type="ECO:0000313" key="6">
    <source>
        <dbReference type="Proteomes" id="UP001320715"/>
    </source>
</evidence>
<dbReference type="RefSeq" id="WP_252917039.1">
    <property type="nucleotide sequence ID" value="NZ_JBHSDD010000022.1"/>
</dbReference>
<evidence type="ECO:0000256" key="1">
    <source>
        <dbReference type="ARBA" id="ARBA00005417"/>
    </source>
</evidence>
<dbReference type="PANTHER" id="PTHR43790:SF4">
    <property type="entry name" value="GUANOSINE IMPORT ATP-BINDING PROTEIN NUPO"/>
    <property type="match status" value="1"/>
</dbReference>
<keyword evidence="6" id="KW-1185">Reference proteome</keyword>
<comment type="caution">
    <text evidence="5">The sequence shown here is derived from an EMBL/GenBank/DDBJ whole genome shotgun (WGS) entry which is preliminary data.</text>
</comment>
<dbReference type="InterPro" id="IPR003593">
    <property type="entry name" value="AAA+_ATPase"/>
</dbReference>
<name>A0ABT1CW13_9HYPH</name>